<evidence type="ECO:0000313" key="5">
    <source>
        <dbReference type="Proteomes" id="UP000185628"/>
    </source>
</evidence>
<keyword evidence="1" id="KW-0808">Transferase</keyword>
<keyword evidence="5" id="KW-1185">Reference proteome</keyword>
<dbReference type="InterPro" id="IPR029056">
    <property type="entry name" value="Ribokinase-like"/>
</dbReference>
<dbReference type="Proteomes" id="UP000185628">
    <property type="component" value="Unassembled WGS sequence"/>
</dbReference>
<gene>
    <name evidence="4" type="ORF">BSZ39_08335</name>
</gene>
<dbReference type="PROSITE" id="PS00584">
    <property type="entry name" value="PFKB_KINASES_2"/>
    <property type="match status" value="1"/>
</dbReference>
<dbReference type="PANTHER" id="PTHR42774">
    <property type="entry name" value="PHOSPHOTRANSFERASE SYSTEM TRANSPORT PROTEIN"/>
    <property type="match status" value="1"/>
</dbReference>
<name>A0A1Q5Q1L4_9ACTO</name>
<dbReference type="EMBL" id="MQVR01000047">
    <property type="protein sequence ID" value="OKL53656.1"/>
    <property type="molecule type" value="Genomic_DNA"/>
</dbReference>
<dbReference type="RefSeq" id="WP_073716887.1">
    <property type="nucleotide sequence ID" value="NZ_MQVR01000047.1"/>
</dbReference>
<reference evidence="5" key="1">
    <citation type="submission" date="2016-12" db="EMBL/GenBank/DDBJ databases">
        <authorList>
            <person name="Meng X."/>
        </authorList>
    </citation>
    <scope>NUCLEOTIDE SEQUENCE [LARGE SCALE GENOMIC DNA]</scope>
    <source>
        <strain evidence="5">DSM 19116</strain>
    </source>
</reference>
<dbReference type="SUPFAM" id="SSF53613">
    <property type="entry name" value="Ribokinase-like"/>
    <property type="match status" value="1"/>
</dbReference>
<feature type="domain" description="Carbohydrate kinase PfkB" evidence="3">
    <location>
        <begin position="4"/>
        <end position="281"/>
    </location>
</feature>
<dbReference type="InterPro" id="IPR052562">
    <property type="entry name" value="Ketohexokinase-related"/>
</dbReference>
<dbReference type="InterPro" id="IPR011611">
    <property type="entry name" value="PfkB_dom"/>
</dbReference>
<accession>A0A1Q5Q1L4</accession>
<evidence type="ECO:0000256" key="1">
    <source>
        <dbReference type="ARBA" id="ARBA00022679"/>
    </source>
</evidence>
<organism evidence="4 5">
    <name type="scientific">Bowdeniella nasicola</name>
    <dbReference type="NCBI Taxonomy" id="208480"/>
    <lineage>
        <taxon>Bacteria</taxon>
        <taxon>Bacillati</taxon>
        <taxon>Actinomycetota</taxon>
        <taxon>Actinomycetes</taxon>
        <taxon>Actinomycetales</taxon>
        <taxon>Actinomycetaceae</taxon>
        <taxon>Bowdeniella</taxon>
    </lineage>
</organism>
<dbReference type="Pfam" id="PF00294">
    <property type="entry name" value="PfkB"/>
    <property type="match status" value="1"/>
</dbReference>
<evidence type="ECO:0000256" key="2">
    <source>
        <dbReference type="ARBA" id="ARBA00022777"/>
    </source>
</evidence>
<dbReference type="GO" id="GO:0016301">
    <property type="term" value="F:kinase activity"/>
    <property type="evidence" value="ECO:0007669"/>
    <property type="project" value="UniProtKB-KW"/>
</dbReference>
<proteinExistence type="predicted"/>
<dbReference type="OrthoDB" id="9795789at2"/>
<dbReference type="PANTHER" id="PTHR42774:SF3">
    <property type="entry name" value="KETOHEXOKINASE"/>
    <property type="match status" value="1"/>
</dbReference>
<keyword evidence="2" id="KW-0418">Kinase</keyword>
<comment type="caution">
    <text evidence="4">The sequence shown here is derived from an EMBL/GenBank/DDBJ whole genome shotgun (WGS) entry which is preliminary data.</text>
</comment>
<evidence type="ECO:0000259" key="3">
    <source>
        <dbReference type="Pfam" id="PF00294"/>
    </source>
</evidence>
<sequence>MPTAVFVGLCTLDVFHALPTPLGANEKARAHWQYLATGGPAANAAVIAAALSHKTFFLTALGDHPLAEIVRADLSGHGVAIIDTIEDSGTPPPPISLIRLATDTGERSVSSLNDGALGTYVPAELPTDARDILLGADGVLFDGYFDGLARAALDVIPDSARVVLDVGSHKEIYRELAPRADIAAASAEATIPGADDPAAGLLALGAHCAVTTAGADEIRVVHSDCAETVTPPSVDAVDTLGAGDAFHGALLAALIARPDWDDVAAVDFAARVASHRTTILGPRAWLDTLTPLLGELRS</sequence>
<dbReference type="InterPro" id="IPR002173">
    <property type="entry name" value="Carboh/pur_kinase_PfkB_CS"/>
</dbReference>
<evidence type="ECO:0000313" key="4">
    <source>
        <dbReference type="EMBL" id="OKL53656.1"/>
    </source>
</evidence>
<protein>
    <recommendedName>
        <fullName evidence="3">Carbohydrate kinase PfkB domain-containing protein</fullName>
    </recommendedName>
</protein>
<dbReference type="AlphaFoldDB" id="A0A1Q5Q1L4"/>
<dbReference type="Gene3D" id="3.40.1190.20">
    <property type="match status" value="1"/>
</dbReference>